<keyword evidence="6" id="KW-0808">Transferase</keyword>
<evidence type="ECO:0000313" key="9">
    <source>
        <dbReference type="EMBL" id="TCL11235.1"/>
    </source>
</evidence>
<keyword evidence="5 6" id="KW-0100">Branched-chain amino acid biosynthesis</keyword>
<dbReference type="PANTHER" id="PTHR30239:SF0">
    <property type="entry name" value="ACETOLACTATE SYNTHASE SMALL SUBUNIT 1, CHLOROPLASTIC"/>
    <property type="match status" value="1"/>
</dbReference>
<evidence type="ECO:0000259" key="7">
    <source>
        <dbReference type="PROSITE" id="PS51671"/>
    </source>
</evidence>
<dbReference type="CDD" id="cd04878">
    <property type="entry name" value="ACT_AHAS"/>
    <property type="match status" value="1"/>
</dbReference>
<dbReference type="EMBL" id="SMMS01000001">
    <property type="protein sequence ID" value="TCL11235.1"/>
    <property type="molecule type" value="Genomic_DNA"/>
</dbReference>
<dbReference type="InterPro" id="IPR045865">
    <property type="entry name" value="ACT-like_dom_sf"/>
</dbReference>
<comment type="pathway">
    <text evidence="1 6">Amino-acid biosynthesis; L-isoleucine biosynthesis; L-isoleucine from 2-oxobutanoate: step 1/4.</text>
</comment>
<sequence>MRHTLAVLVENKFGVLSRVAGLFARRGYNIDSLAVGVTENPNVSRMTLVVRGDDHVVEQVSKQLNKLIDVIRVTDIGADESVERELALIKVKSDKDTRAEIIQIVDIFRARIVDVASKSIIIEVTGDEEKIAAIEKLLKPFGIKELVRTGRIALTRGSKNS</sequence>
<gene>
    <name evidence="9" type="ORF">C7960_0354</name>
    <name evidence="8" type="ORF">SAMN06295989_101319</name>
</gene>
<dbReference type="RefSeq" id="WP_096711490.1">
    <property type="nucleotide sequence ID" value="NZ_OBDR01000001.1"/>
</dbReference>
<evidence type="ECO:0000313" key="11">
    <source>
        <dbReference type="Proteomes" id="UP000295404"/>
    </source>
</evidence>
<dbReference type="SUPFAM" id="SSF55021">
    <property type="entry name" value="ACT-like"/>
    <property type="match status" value="2"/>
</dbReference>
<evidence type="ECO:0000313" key="8">
    <source>
        <dbReference type="EMBL" id="SNY00809.1"/>
    </source>
</evidence>
<dbReference type="InterPro" id="IPR054480">
    <property type="entry name" value="AHAS_small-like_ACT"/>
</dbReference>
<dbReference type="NCBIfam" id="NF008864">
    <property type="entry name" value="PRK11895.1"/>
    <property type="match status" value="1"/>
</dbReference>
<dbReference type="InterPro" id="IPR019455">
    <property type="entry name" value="Acetolactate_synth_ssu_C"/>
</dbReference>
<proteinExistence type="inferred from homology"/>
<name>A0A285ENU5_9EURY</name>
<dbReference type="PROSITE" id="PS51671">
    <property type="entry name" value="ACT"/>
    <property type="match status" value="1"/>
</dbReference>
<dbReference type="InterPro" id="IPR027271">
    <property type="entry name" value="Acetolactate_synth/TF_NikR_C"/>
</dbReference>
<dbReference type="Gene3D" id="3.30.70.1150">
    <property type="entry name" value="ACT-like. Chain A, domain 2"/>
    <property type="match status" value="1"/>
</dbReference>
<dbReference type="InterPro" id="IPR004789">
    <property type="entry name" value="Acetalactate_synth_ssu"/>
</dbReference>
<dbReference type="AlphaFoldDB" id="A0A285ENU5"/>
<dbReference type="EMBL" id="OBDR01000001">
    <property type="protein sequence ID" value="SNY00809.1"/>
    <property type="molecule type" value="Genomic_DNA"/>
</dbReference>
<keyword evidence="10" id="KW-1185">Reference proteome</keyword>
<comment type="subunit">
    <text evidence="6">Dimer of large and small chains.</text>
</comment>
<evidence type="ECO:0000256" key="2">
    <source>
        <dbReference type="ARBA" id="ARBA00005025"/>
    </source>
</evidence>
<evidence type="ECO:0000256" key="1">
    <source>
        <dbReference type="ARBA" id="ARBA00004974"/>
    </source>
</evidence>
<dbReference type="Proteomes" id="UP000295404">
    <property type="component" value="Unassembled WGS sequence"/>
</dbReference>
<keyword evidence="4 6" id="KW-0028">Amino-acid biosynthesis</keyword>
<dbReference type="InterPro" id="IPR002912">
    <property type="entry name" value="ACT_dom"/>
</dbReference>
<dbReference type="GO" id="GO:0009097">
    <property type="term" value="P:isoleucine biosynthetic process"/>
    <property type="evidence" value="ECO:0007669"/>
    <property type="project" value="UniProtKB-UniRule"/>
</dbReference>
<dbReference type="FunFam" id="3.30.70.1150:FF:000001">
    <property type="entry name" value="Acetolactate synthase small subunit"/>
    <property type="match status" value="1"/>
</dbReference>
<dbReference type="GO" id="GO:0009099">
    <property type="term" value="P:L-valine biosynthetic process"/>
    <property type="evidence" value="ECO:0007669"/>
    <property type="project" value="UniProtKB-UniRule"/>
</dbReference>
<comment type="catalytic activity">
    <reaction evidence="6">
        <text>2 pyruvate + H(+) = (2S)-2-acetolactate + CO2</text>
        <dbReference type="Rhea" id="RHEA:25249"/>
        <dbReference type="ChEBI" id="CHEBI:15361"/>
        <dbReference type="ChEBI" id="CHEBI:15378"/>
        <dbReference type="ChEBI" id="CHEBI:16526"/>
        <dbReference type="ChEBI" id="CHEBI:58476"/>
        <dbReference type="EC" id="2.2.1.6"/>
    </reaction>
</comment>
<dbReference type="Proteomes" id="UP000217726">
    <property type="component" value="Unassembled WGS sequence"/>
</dbReference>
<evidence type="ECO:0000256" key="6">
    <source>
        <dbReference type="RuleBase" id="RU368092"/>
    </source>
</evidence>
<protein>
    <recommendedName>
        <fullName evidence="6">Acetolactate synthase small subunit</fullName>
        <shortName evidence="6">AHAS</shortName>
        <shortName evidence="6">ALS</shortName>
        <ecNumber evidence="6">2.2.1.6</ecNumber>
    </recommendedName>
    <alternativeName>
        <fullName evidence="6">Acetohydroxy-acid synthase small subunit</fullName>
    </alternativeName>
</protein>
<comment type="function">
    <text evidence="6">Catalyzes the conversion of 2 pyruvate molecules into acetolactate in the first common step of the biosynthetic pathway of the branched-amino acids such as leucine, isoleucine, and valine.</text>
</comment>
<dbReference type="UniPathway" id="UPA00047">
    <property type="reaction ID" value="UER00055"/>
</dbReference>
<dbReference type="OrthoDB" id="85792at2157"/>
<dbReference type="Pfam" id="PF22629">
    <property type="entry name" value="ACT_AHAS_ss"/>
    <property type="match status" value="1"/>
</dbReference>
<feature type="domain" description="ACT" evidence="7">
    <location>
        <begin position="4"/>
        <end position="78"/>
    </location>
</feature>
<dbReference type="GO" id="GO:1990610">
    <property type="term" value="F:acetolactate synthase regulator activity"/>
    <property type="evidence" value="ECO:0007669"/>
    <property type="project" value="UniProtKB-UniRule"/>
</dbReference>
<reference evidence="9 11" key="3">
    <citation type="submission" date="2019-03" db="EMBL/GenBank/DDBJ databases">
        <title>Subsurface microbial communities from deep shales in Ohio and West Virginia, USA.</title>
        <authorList>
            <person name="Wrighton K."/>
        </authorList>
    </citation>
    <scope>NUCLEOTIDE SEQUENCE [LARGE SCALE GENOMIC DNA]</scope>
    <source>
        <strain evidence="9 11">WG1_MB</strain>
    </source>
</reference>
<evidence type="ECO:0000313" key="10">
    <source>
        <dbReference type="Proteomes" id="UP000217726"/>
    </source>
</evidence>
<dbReference type="Gene3D" id="3.30.70.260">
    <property type="match status" value="1"/>
</dbReference>
<organism evidence="8 10">
    <name type="scientific">Methanohalophilus euhalobius</name>
    <dbReference type="NCBI Taxonomy" id="51203"/>
    <lineage>
        <taxon>Archaea</taxon>
        <taxon>Methanobacteriati</taxon>
        <taxon>Methanobacteriota</taxon>
        <taxon>Stenosarchaea group</taxon>
        <taxon>Methanomicrobia</taxon>
        <taxon>Methanosarcinales</taxon>
        <taxon>Methanosarcinaceae</taxon>
        <taxon>Methanohalophilus</taxon>
    </lineage>
</organism>
<dbReference type="PANTHER" id="PTHR30239">
    <property type="entry name" value="ACETOLACTATE SYNTHASE SMALL SUBUNIT"/>
    <property type="match status" value="1"/>
</dbReference>
<comment type="pathway">
    <text evidence="2 6">Amino-acid biosynthesis; L-valine biosynthesis; L-valine from pyruvate: step 1/4.</text>
</comment>
<dbReference type="FunFam" id="3.30.70.260:FF:000001">
    <property type="entry name" value="Acetolactate synthase, small subunit"/>
    <property type="match status" value="1"/>
</dbReference>
<dbReference type="GO" id="GO:0003984">
    <property type="term" value="F:acetolactate synthase activity"/>
    <property type="evidence" value="ECO:0007669"/>
    <property type="project" value="UniProtKB-UniRule"/>
</dbReference>
<evidence type="ECO:0000256" key="5">
    <source>
        <dbReference type="ARBA" id="ARBA00023304"/>
    </source>
</evidence>
<accession>A0A285ENU5</accession>
<dbReference type="NCBIfam" id="TIGR00119">
    <property type="entry name" value="acolac_sm"/>
    <property type="match status" value="1"/>
</dbReference>
<comment type="similarity">
    <text evidence="3 6">Belongs to the acetolactate synthase small subunit family.</text>
</comment>
<dbReference type="Pfam" id="PF10369">
    <property type="entry name" value="ALS_ss_C"/>
    <property type="match status" value="1"/>
</dbReference>
<dbReference type="GO" id="GO:0005829">
    <property type="term" value="C:cytosol"/>
    <property type="evidence" value="ECO:0007669"/>
    <property type="project" value="TreeGrafter"/>
</dbReference>
<evidence type="ECO:0000256" key="4">
    <source>
        <dbReference type="ARBA" id="ARBA00022605"/>
    </source>
</evidence>
<dbReference type="UniPathway" id="UPA00049">
    <property type="reaction ID" value="UER00059"/>
</dbReference>
<dbReference type="EC" id="2.2.1.6" evidence="6"/>
<reference evidence="10" key="1">
    <citation type="submission" date="2017-09" db="EMBL/GenBank/DDBJ databases">
        <authorList>
            <person name="Varghese N."/>
            <person name="Submissions S."/>
        </authorList>
    </citation>
    <scope>NUCLEOTIDE SEQUENCE [LARGE SCALE GENOMIC DNA]</scope>
    <source>
        <strain evidence="10">WG-1MB</strain>
    </source>
</reference>
<reference evidence="8" key="2">
    <citation type="submission" date="2017-09" db="EMBL/GenBank/DDBJ databases">
        <authorList>
            <person name="Ehlers B."/>
            <person name="Leendertz F.H."/>
        </authorList>
    </citation>
    <scope>NUCLEOTIDE SEQUENCE [LARGE SCALE GENOMIC DNA]</scope>
    <source>
        <strain evidence="8">WG-1MB</strain>
    </source>
</reference>
<dbReference type="InterPro" id="IPR039557">
    <property type="entry name" value="AHAS_ACT"/>
</dbReference>
<evidence type="ECO:0000256" key="3">
    <source>
        <dbReference type="ARBA" id="ARBA00006341"/>
    </source>
</evidence>